<evidence type="ECO:0000256" key="2">
    <source>
        <dbReference type="ARBA" id="ARBA00004653"/>
    </source>
</evidence>
<organism evidence="9 10">
    <name type="scientific">Schizosaccharomyces japonicus (strain yFS275 / FY16936)</name>
    <name type="common">Fission yeast</name>
    <dbReference type="NCBI Taxonomy" id="402676"/>
    <lineage>
        <taxon>Eukaryota</taxon>
        <taxon>Fungi</taxon>
        <taxon>Dikarya</taxon>
        <taxon>Ascomycota</taxon>
        <taxon>Taphrinomycotina</taxon>
        <taxon>Schizosaccharomycetes</taxon>
        <taxon>Schizosaccharomycetales</taxon>
        <taxon>Schizosaccharomycetaceae</taxon>
        <taxon>Schizosaccharomyces</taxon>
    </lineage>
</organism>
<keyword evidence="4 8" id="KW-0812">Transmembrane</keyword>
<evidence type="ECO:0000313" key="9">
    <source>
        <dbReference type="EMBL" id="EEB06167.2"/>
    </source>
</evidence>
<evidence type="ECO:0000256" key="5">
    <source>
        <dbReference type="ARBA" id="ARBA00022989"/>
    </source>
</evidence>
<reference evidence="9 10" key="1">
    <citation type="journal article" date="2011" name="Science">
        <title>Comparative functional genomics of the fission yeasts.</title>
        <authorList>
            <person name="Rhind N."/>
            <person name="Chen Z."/>
            <person name="Yassour M."/>
            <person name="Thompson D.A."/>
            <person name="Haas B.J."/>
            <person name="Habib N."/>
            <person name="Wapinski I."/>
            <person name="Roy S."/>
            <person name="Lin M.F."/>
            <person name="Heiman D.I."/>
            <person name="Young S.K."/>
            <person name="Furuya K."/>
            <person name="Guo Y."/>
            <person name="Pidoux A."/>
            <person name="Chen H.M."/>
            <person name="Robbertse B."/>
            <person name="Goldberg J.M."/>
            <person name="Aoki K."/>
            <person name="Bayne E.H."/>
            <person name="Berlin A.M."/>
            <person name="Desjardins C.A."/>
            <person name="Dobbs E."/>
            <person name="Dukaj L."/>
            <person name="Fan L."/>
            <person name="FitzGerald M.G."/>
            <person name="French C."/>
            <person name="Gujja S."/>
            <person name="Hansen K."/>
            <person name="Keifenheim D."/>
            <person name="Levin J.Z."/>
            <person name="Mosher R.A."/>
            <person name="Mueller C.A."/>
            <person name="Pfiffner J."/>
            <person name="Priest M."/>
            <person name="Russ C."/>
            <person name="Smialowska A."/>
            <person name="Swoboda P."/>
            <person name="Sykes S.M."/>
            <person name="Vaughn M."/>
            <person name="Vengrova S."/>
            <person name="Yoder R."/>
            <person name="Zeng Q."/>
            <person name="Allshire R."/>
            <person name="Baulcombe D."/>
            <person name="Birren B.W."/>
            <person name="Brown W."/>
            <person name="Ekwall K."/>
            <person name="Kellis M."/>
            <person name="Leatherwood J."/>
            <person name="Levin H."/>
            <person name="Margalit H."/>
            <person name="Martienssen R."/>
            <person name="Nieduszynski C.A."/>
            <person name="Spatafora J.W."/>
            <person name="Friedman N."/>
            <person name="Dalgaard J.Z."/>
            <person name="Baumann P."/>
            <person name="Niki H."/>
            <person name="Regev A."/>
            <person name="Nusbaum C."/>
        </authorList>
    </citation>
    <scope>NUCLEOTIDE SEQUENCE [LARGE SCALE GENOMIC DNA]</scope>
    <source>
        <strain evidence="10">yFS275 / FY16936</strain>
    </source>
</reference>
<comment type="function">
    <text evidence="1">Golgi membrane protein involved in vesicular trafficking.</text>
</comment>
<dbReference type="HOGENOM" id="CLU_118698_0_0_1"/>
<evidence type="ECO:0000256" key="1">
    <source>
        <dbReference type="ARBA" id="ARBA00003246"/>
    </source>
</evidence>
<comment type="subcellular location">
    <subcellularLocation>
        <location evidence="2">Golgi apparatus membrane</location>
        <topology evidence="2">Multi-pass membrane protein</topology>
    </subcellularLocation>
</comment>
<keyword evidence="10" id="KW-1185">Reference proteome</keyword>
<dbReference type="JaponicusDB" id="SJAG_01206"/>
<dbReference type="GeneID" id="7048356"/>
<comment type="similarity">
    <text evidence="3">Belongs to the TVP18 family.</text>
</comment>
<evidence type="ECO:0000256" key="6">
    <source>
        <dbReference type="ARBA" id="ARBA00023034"/>
    </source>
</evidence>
<dbReference type="AlphaFoldDB" id="B6K017"/>
<dbReference type="GO" id="GO:0000139">
    <property type="term" value="C:Golgi membrane"/>
    <property type="evidence" value="ECO:0007669"/>
    <property type="project" value="UniProtKB-SubCell"/>
</dbReference>
<keyword evidence="5 8" id="KW-1133">Transmembrane helix</keyword>
<evidence type="ECO:0000256" key="8">
    <source>
        <dbReference type="SAM" id="Phobius"/>
    </source>
</evidence>
<proteinExistence type="inferred from homology"/>
<feature type="transmembrane region" description="Helical" evidence="8">
    <location>
        <begin position="84"/>
        <end position="103"/>
    </location>
</feature>
<evidence type="ECO:0000256" key="4">
    <source>
        <dbReference type="ARBA" id="ARBA00022692"/>
    </source>
</evidence>
<feature type="transmembrane region" description="Helical" evidence="8">
    <location>
        <begin position="40"/>
        <end position="64"/>
    </location>
</feature>
<keyword evidence="6" id="KW-0333">Golgi apparatus</keyword>
<evidence type="ECO:0000256" key="3">
    <source>
        <dbReference type="ARBA" id="ARBA00005738"/>
    </source>
</evidence>
<dbReference type="SMART" id="SM01077">
    <property type="entry name" value="Cg6151-P"/>
    <property type="match status" value="1"/>
</dbReference>
<evidence type="ECO:0000313" key="10">
    <source>
        <dbReference type="Proteomes" id="UP000001744"/>
    </source>
</evidence>
<evidence type="ECO:0000256" key="7">
    <source>
        <dbReference type="ARBA" id="ARBA00023136"/>
    </source>
</evidence>
<dbReference type="Proteomes" id="UP000001744">
    <property type="component" value="Unassembled WGS sequence"/>
</dbReference>
<dbReference type="InterPro" id="IPR019365">
    <property type="entry name" value="TVP18/Ca-channel_flower"/>
</dbReference>
<dbReference type="VEuPathDB" id="FungiDB:SJAG_01206"/>
<feature type="transmembrane region" description="Helical" evidence="8">
    <location>
        <begin position="108"/>
        <end position="127"/>
    </location>
</feature>
<name>B6K017_SCHJY</name>
<dbReference type="OMA" id="IYAQWLG"/>
<dbReference type="RefSeq" id="XP_002172460.2">
    <property type="nucleotide sequence ID" value="XM_002172424.2"/>
</dbReference>
<keyword evidence="7 8" id="KW-0472">Membrane</keyword>
<evidence type="ECO:0008006" key="11">
    <source>
        <dbReference type="Google" id="ProtNLM"/>
    </source>
</evidence>
<dbReference type="PANTHER" id="PTHR13314:SF2">
    <property type="entry name" value="CALCIUM CHANNEL FLOWER HOMOLOG"/>
    <property type="match status" value="1"/>
</dbReference>
<dbReference type="eggNOG" id="ENOG502S3AC">
    <property type="taxonomic scope" value="Eukaryota"/>
</dbReference>
<dbReference type="STRING" id="402676.B6K017"/>
<gene>
    <name evidence="9" type="ORF">SJAG_01206</name>
</gene>
<dbReference type="Pfam" id="PF10233">
    <property type="entry name" value="Cg6151-P"/>
    <property type="match status" value="1"/>
</dbReference>
<accession>B6K017</accession>
<dbReference type="OrthoDB" id="5591789at2759"/>
<sequence length="149" mass="16142">MAFLEELKSRNFSIYAQWLGLLSILLDIILGIANLFHIKLVVLFSALTLVEGVLLIFIEIPLLARVCPVSDKFQAFTNAFASNYYRALIYILFAVVTFLGCIFQNTSLIAAGVVMALTALCYLLAGIRGHEFTSSATLGGTGVAASMVV</sequence>
<feature type="transmembrane region" description="Helical" evidence="8">
    <location>
        <begin position="12"/>
        <end position="33"/>
    </location>
</feature>
<protein>
    <recommendedName>
        <fullName evidence="11">Golgi apparatus membrane protein TVP18</fullName>
    </recommendedName>
</protein>
<dbReference type="EMBL" id="KE651168">
    <property type="protein sequence ID" value="EEB06167.2"/>
    <property type="molecule type" value="Genomic_DNA"/>
</dbReference>
<dbReference type="PANTHER" id="PTHR13314">
    <property type="entry name" value="CALCIUM CHANNEL FLOWER HOMOLOG"/>
    <property type="match status" value="1"/>
</dbReference>